<dbReference type="EMBL" id="LR797011">
    <property type="protein sequence ID" value="CAB4181205.1"/>
    <property type="molecule type" value="Genomic_DNA"/>
</dbReference>
<sequence length="81" mass="9442">MKYEDIAEIDTSKRIKQNKRNTEMKRKEKFSLLTTDIAKMRSSAIIWHLIKRHKFGIVLATSIIQFGLSTHAIQTVLEIAR</sequence>
<name>A0A6J5RRN6_9CAUD</name>
<reference evidence="3" key="1">
    <citation type="submission" date="2020-05" db="EMBL/GenBank/DDBJ databases">
        <authorList>
            <person name="Chiriac C."/>
            <person name="Salcher M."/>
            <person name="Ghai R."/>
            <person name="Kavagutti S V."/>
        </authorList>
    </citation>
    <scope>NUCLEOTIDE SEQUENCE</scope>
</reference>
<protein>
    <submittedName>
        <fullName evidence="3">Uncharacterized protein</fullName>
    </submittedName>
</protein>
<evidence type="ECO:0000313" key="1">
    <source>
        <dbReference type="EMBL" id="CAB4176572.1"/>
    </source>
</evidence>
<gene>
    <name evidence="2" type="ORF">UFOVP1075_21</name>
    <name evidence="3" type="ORF">UFOVP1312_13</name>
    <name evidence="4" type="ORF">UFOVP1426_45</name>
    <name evidence="5" type="ORF">UFOVP1522_42</name>
    <name evidence="1" type="ORF">UFOVP989_45</name>
</gene>
<dbReference type="EMBL" id="LR797370">
    <property type="protein sequence ID" value="CAB4210826.1"/>
    <property type="molecule type" value="Genomic_DNA"/>
</dbReference>
<evidence type="ECO:0000313" key="2">
    <source>
        <dbReference type="EMBL" id="CAB4181205.1"/>
    </source>
</evidence>
<proteinExistence type="predicted"/>
<dbReference type="EMBL" id="LR797263">
    <property type="protein sequence ID" value="CAB4198722.1"/>
    <property type="molecule type" value="Genomic_DNA"/>
</dbReference>
<accession>A0A6J5RRN6</accession>
<dbReference type="EMBL" id="LR798372">
    <property type="protein sequence ID" value="CAB5227463.1"/>
    <property type="molecule type" value="Genomic_DNA"/>
</dbReference>
<organism evidence="3">
    <name type="scientific">uncultured Caudovirales phage</name>
    <dbReference type="NCBI Taxonomy" id="2100421"/>
    <lineage>
        <taxon>Viruses</taxon>
        <taxon>Duplodnaviria</taxon>
        <taxon>Heunggongvirae</taxon>
        <taxon>Uroviricota</taxon>
        <taxon>Caudoviricetes</taxon>
        <taxon>Peduoviridae</taxon>
        <taxon>Maltschvirus</taxon>
        <taxon>Maltschvirus maltsch</taxon>
    </lineage>
</organism>
<evidence type="ECO:0000313" key="4">
    <source>
        <dbReference type="EMBL" id="CAB4210826.1"/>
    </source>
</evidence>
<dbReference type="EMBL" id="LR796938">
    <property type="protein sequence ID" value="CAB4176572.1"/>
    <property type="molecule type" value="Genomic_DNA"/>
</dbReference>
<evidence type="ECO:0000313" key="5">
    <source>
        <dbReference type="EMBL" id="CAB5227463.1"/>
    </source>
</evidence>
<evidence type="ECO:0000313" key="3">
    <source>
        <dbReference type="EMBL" id="CAB4198722.1"/>
    </source>
</evidence>